<feature type="region of interest" description="Disordered" evidence="1">
    <location>
        <begin position="1"/>
        <end position="62"/>
    </location>
</feature>
<evidence type="ECO:0000313" key="3">
    <source>
        <dbReference type="Proteomes" id="UP000605361"/>
    </source>
</evidence>
<name>A0A931F5H1_9ACTN</name>
<protein>
    <submittedName>
        <fullName evidence="2">Uncharacterized protein</fullName>
    </submittedName>
</protein>
<evidence type="ECO:0000256" key="1">
    <source>
        <dbReference type="SAM" id="MobiDB-lite"/>
    </source>
</evidence>
<dbReference type="EMBL" id="JADOGI010000309">
    <property type="protein sequence ID" value="MBF8193687.1"/>
    <property type="molecule type" value="Genomic_DNA"/>
</dbReference>
<evidence type="ECO:0000313" key="2">
    <source>
        <dbReference type="EMBL" id="MBF8193687.1"/>
    </source>
</evidence>
<gene>
    <name evidence="2" type="ORF">ITP53_50030</name>
</gene>
<dbReference type="AlphaFoldDB" id="A0A931F5H1"/>
<accession>A0A931F5H1</accession>
<proteinExistence type="predicted"/>
<sequence length="62" mass="6524">MGDGSPRLESPIPQPYAAVGGERMVSSADGGESARQREPQAGARTATPGPRFYSRPERLLPG</sequence>
<dbReference type="Proteomes" id="UP000605361">
    <property type="component" value="Unassembled WGS sequence"/>
</dbReference>
<dbReference type="RefSeq" id="WP_195902540.1">
    <property type="nucleotide sequence ID" value="NZ_JADOGI010000309.1"/>
</dbReference>
<comment type="caution">
    <text evidence="2">The sequence shown here is derived from an EMBL/GenBank/DDBJ whole genome shotgun (WGS) entry which is preliminary data.</text>
</comment>
<keyword evidence="3" id="KW-1185">Reference proteome</keyword>
<reference evidence="2" key="1">
    <citation type="submission" date="2020-11" db="EMBL/GenBank/DDBJ databases">
        <title>Whole-genome analyses of Nonomuraea sp. K274.</title>
        <authorList>
            <person name="Veyisoglu A."/>
        </authorList>
    </citation>
    <scope>NUCLEOTIDE SEQUENCE</scope>
    <source>
        <strain evidence="2">K274</strain>
    </source>
</reference>
<organism evidence="2 3">
    <name type="scientific">Nonomuraea cypriaca</name>
    <dbReference type="NCBI Taxonomy" id="1187855"/>
    <lineage>
        <taxon>Bacteria</taxon>
        <taxon>Bacillati</taxon>
        <taxon>Actinomycetota</taxon>
        <taxon>Actinomycetes</taxon>
        <taxon>Streptosporangiales</taxon>
        <taxon>Streptosporangiaceae</taxon>
        <taxon>Nonomuraea</taxon>
    </lineage>
</organism>